<reference evidence="2" key="1">
    <citation type="journal article" date="2014" name="Front. Microbiol.">
        <title>High frequency of phylogenetically diverse reductive dehalogenase-homologous genes in deep subseafloor sedimentary metagenomes.</title>
        <authorList>
            <person name="Kawai M."/>
            <person name="Futagami T."/>
            <person name="Toyoda A."/>
            <person name="Takaki Y."/>
            <person name="Nishi S."/>
            <person name="Hori S."/>
            <person name="Arai W."/>
            <person name="Tsubouchi T."/>
            <person name="Morono Y."/>
            <person name="Uchiyama I."/>
            <person name="Ito T."/>
            <person name="Fujiyama A."/>
            <person name="Inagaki F."/>
            <person name="Takami H."/>
        </authorList>
    </citation>
    <scope>NUCLEOTIDE SEQUENCE</scope>
    <source>
        <strain evidence="2">Expedition CK06-06</strain>
    </source>
</reference>
<dbReference type="SUPFAM" id="SSF54593">
    <property type="entry name" value="Glyoxalase/Bleomycin resistance protein/Dihydroxybiphenyl dioxygenase"/>
    <property type="match status" value="1"/>
</dbReference>
<dbReference type="EMBL" id="BART01029006">
    <property type="protein sequence ID" value="GAG95952.1"/>
    <property type="molecule type" value="Genomic_DNA"/>
</dbReference>
<dbReference type="InterPro" id="IPR037523">
    <property type="entry name" value="VOC_core"/>
</dbReference>
<evidence type="ECO:0000259" key="1">
    <source>
        <dbReference type="PROSITE" id="PS51819"/>
    </source>
</evidence>
<sequence>MFDSAQFHVTLPAADMTRARAWYEKTLGLRPVETDVFDGSWYETGGMRFLLYPSQAAGTNQATAASFSPDDFDAAMALLRDRGVAFDDFDYGDFKTVSGVLELPDGRRGAWFKDSEGNILNILSE</sequence>
<dbReference type="InterPro" id="IPR029068">
    <property type="entry name" value="Glyas_Bleomycin-R_OHBP_Dase"/>
</dbReference>
<dbReference type="Pfam" id="PF00903">
    <property type="entry name" value="Glyoxalase"/>
    <property type="match status" value="1"/>
</dbReference>
<evidence type="ECO:0000313" key="2">
    <source>
        <dbReference type="EMBL" id="GAG95952.1"/>
    </source>
</evidence>
<comment type="caution">
    <text evidence="2">The sequence shown here is derived from an EMBL/GenBank/DDBJ whole genome shotgun (WGS) entry which is preliminary data.</text>
</comment>
<dbReference type="PROSITE" id="PS51819">
    <property type="entry name" value="VOC"/>
    <property type="match status" value="1"/>
</dbReference>
<accession>X1CSN3</accession>
<name>X1CSN3_9ZZZZ</name>
<gene>
    <name evidence="2" type="ORF">S01H4_51002</name>
</gene>
<feature type="domain" description="VOC" evidence="1">
    <location>
        <begin position="5"/>
        <end position="125"/>
    </location>
</feature>
<organism evidence="2">
    <name type="scientific">marine sediment metagenome</name>
    <dbReference type="NCBI Taxonomy" id="412755"/>
    <lineage>
        <taxon>unclassified sequences</taxon>
        <taxon>metagenomes</taxon>
        <taxon>ecological metagenomes</taxon>
    </lineage>
</organism>
<proteinExistence type="predicted"/>
<dbReference type="Gene3D" id="3.10.180.10">
    <property type="entry name" value="2,3-Dihydroxybiphenyl 1,2-Dioxygenase, domain 1"/>
    <property type="match status" value="1"/>
</dbReference>
<dbReference type="AlphaFoldDB" id="X1CSN3"/>
<dbReference type="InterPro" id="IPR004360">
    <property type="entry name" value="Glyas_Fos-R_dOase_dom"/>
</dbReference>
<protein>
    <recommendedName>
        <fullName evidence="1">VOC domain-containing protein</fullName>
    </recommendedName>
</protein>